<organism evidence="14 15">
    <name type="scientific">Tetradesmus obliquus</name>
    <name type="common">Green alga</name>
    <name type="synonym">Acutodesmus obliquus</name>
    <dbReference type="NCBI Taxonomy" id="3088"/>
    <lineage>
        <taxon>Eukaryota</taxon>
        <taxon>Viridiplantae</taxon>
        <taxon>Chlorophyta</taxon>
        <taxon>core chlorophytes</taxon>
        <taxon>Chlorophyceae</taxon>
        <taxon>CS clade</taxon>
        <taxon>Sphaeropleales</taxon>
        <taxon>Scenedesmaceae</taxon>
        <taxon>Tetradesmus</taxon>
    </lineage>
</organism>
<keyword evidence="15" id="KW-1185">Reference proteome</keyword>
<evidence type="ECO:0000259" key="13">
    <source>
        <dbReference type="PROSITE" id="PS50011"/>
    </source>
</evidence>
<comment type="similarity">
    <text evidence="1">Belongs to the protein kinase superfamily. NEK Ser/Thr protein kinase family. NIMA subfamily.</text>
</comment>
<comment type="catalytic activity">
    <reaction evidence="9">
        <text>L-seryl-[protein] + ATP = O-phospho-L-seryl-[protein] + ADP + H(+)</text>
        <dbReference type="Rhea" id="RHEA:17989"/>
        <dbReference type="Rhea" id="RHEA-COMP:9863"/>
        <dbReference type="Rhea" id="RHEA-COMP:11604"/>
        <dbReference type="ChEBI" id="CHEBI:15378"/>
        <dbReference type="ChEBI" id="CHEBI:29999"/>
        <dbReference type="ChEBI" id="CHEBI:30616"/>
        <dbReference type="ChEBI" id="CHEBI:83421"/>
        <dbReference type="ChEBI" id="CHEBI:456216"/>
        <dbReference type="EC" id="2.7.11.1"/>
    </reaction>
</comment>
<feature type="compositionally biased region" description="Low complexity" evidence="12">
    <location>
        <begin position="994"/>
        <end position="1003"/>
    </location>
</feature>
<dbReference type="InterPro" id="IPR008271">
    <property type="entry name" value="Ser/Thr_kinase_AS"/>
</dbReference>
<dbReference type="STRING" id="3088.A0A383VZI3"/>
<evidence type="ECO:0000256" key="9">
    <source>
        <dbReference type="ARBA" id="ARBA00048679"/>
    </source>
</evidence>
<comment type="catalytic activity">
    <reaction evidence="8">
        <text>L-threonyl-[protein] + ATP = O-phospho-L-threonyl-[protein] + ADP + H(+)</text>
        <dbReference type="Rhea" id="RHEA:46608"/>
        <dbReference type="Rhea" id="RHEA-COMP:11060"/>
        <dbReference type="Rhea" id="RHEA-COMP:11605"/>
        <dbReference type="ChEBI" id="CHEBI:15378"/>
        <dbReference type="ChEBI" id="CHEBI:30013"/>
        <dbReference type="ChEBI" id="CHEBI:30616"/>
        <dbReference type="ChEBI" id="CHEBI:61977"/>
        <dbReference type="ChEBI" id="CHEBI:456216"/>
        <dbReference type="EC" id="2.7.11.1"/>
    </reaction>
</comment>
<proteinExistence type="inferred from homology"/>
<dbReference type="PANTHER" id="PTHR44899:SF3">
    <property type="entry name" value="SERINE_THREONINE-PROTEIN KINASE NEK1"/>
    <property type="match status" value="1"/>
</dbReference>
<feature type="region of interest" description="Disordered" evidence="12">
    <location>
        <begin position="994"/>
        <end position="1020"/>
    </location>
</feature>
<keyword evidence="5 10" id="KW-0547">Nucleotide-binding</keyword>
<evidence type="ECO:0000256" key="12">
    <source>
        <dbReference type="SAM" id="MobiDB-lite"/>
    </source>
</evidence>
<name>A0A383VZI3_TETOB</name>
<evidence type="ECO:0000313" key="14">
    <source>
        <dbReference type="EMBL" id="SZX70855.1"/>
    </source>
</evidence>
<dbReference type="Pfam" id="PF00069">
    <property type="entry name" value="Pkinase"/>
    <property type="match status" value="1"/>
</dbReference>
<dbReference type="AlphaFoldDB" id="A0A383VZI3"/>
<evidence type="ECO:0000313" key="15">
    <source>
        <dbReference type="Proteomes" id="UP000256970"/>
    </source>
</evidence>
<keyword evidence="7 10" id="KW-0067">ATP-binding</keyword>
<protein>
    <recommendedName>
        <fullName evidence="2">non-specific serine/threonine protein kinase</fullName>
        <ecNumber evidence="2">2.7.11.1</ecNumber>
    </recommendedName>
</protein>
<evidence type="ECO:0000256" key="6">
    <source>
        <dbReference type="ARBA" id="ARBA00022777"/>
    </source>
</evidence>
<dbReference type="InterPro" id="IPR011009">
    <property type="entry name" value="Kinase-like_dom_sf"/>
</dbReference>
<feature type="domain" description="Protein kinase" evidence="13">
    <location>
        <begin position="4"/>
        <end position="263"/>
    </location>
</feature>
<feature type="region of interest" description="Disordered" evidence="12">
    <location>
        <begin position="455"/>
        <end position="493"/>
    </location>
</feature>
<keyword evidence="11" id="KW-0175">Coiled coil</keyword>
<evidence type="ECO:0000256" key="1">
    <source>
        <dbReference type="ARBA" id="ARBA00010886"/>
    </source>
</evidence>
<feature type="compositionally biased region" description="Low complexity" evidence="12">
    <location>
        <begin position="311"/>
        <end position="349"/>
    </location>
</feature>
<dbReference type="PROSITE" id="PS00107">
    <property type="entry name" value="PROTEIN_KINASE_ATP"/>
    <property type="match status" value="1"/>
</dbReference>
<evidence type="ECO:0000256" key="10">
    <source>
        <dbReference type="PROSITE-ProRule" id="PRU10141"/>
    </source>
</evidence>
<feature type="coiled-coil region" evidence="11">
    <location>
        <begin position="376"/>
        <end position="403"/>
    </location>
</feature>
<keyword evidence="3" id="KW-0723">Serine/threonine-protein kinase</keyword>
<dbReference type="PROSITE" id="PS50011">
    <property type="entry name" value="PROTEIN_KINASE_DOM"/>
    <property type="match status" value="1"/>
</dbReference>
<keyword evidence="4" id="KW-0808">Transferase</keyword>
<accession>A0A383VZI3</accession>
<evidence type="ECO:0000256" key="2">
    <source>
        <dbReference type="ARBA" id="ARBA00012513"/>
    </source>
</evidence>
<dbReference type="InterPro" id="IPR000719">
    <property type="entry name" value="Prot_kinase_dom"/>
</dbReference>
<dbReference type="Gene3D" id="3.30.200.20">
    <property type="entry name" value="Phosphorylase Kinase, domain 1"/>
    <property type="match status" value="1"/>
</dbReference>
<dbReference type="Proteomes" id="UP000256970">
    <property type="component" value="Unassembled WGS sequence"/>
</dbReference>
<feature type="region of interest" description="Disordered" evidence="12">
    <location>
        <begin position="301"/>
        <end position="349"/>
    </location>
</feature>
<dbReference type="SMART" id="SM00220">
    <property type="entry name" value="S_TKc"/>
    <property type="match status" value="1"/>
</dbReference>
<dbReference type="Gene3D" id="1.10.510.10">
    <property type="entry name" value="Transferase(Phosphotransferase) domain 1"/>
    <property type="match status" value="1"/>
</dbReference>
<feature type="region of interest" description="Disordered" evidence="12">
    <location>
        <begin position="546"/>
        <end position="569"/>
    </location>
</feature>
<dbReference type="EC" id="2.7.11.1" evidence="2"/>
<dbReference type="InterPro" id="IPR017441">
    <property type="entry name" value="Protein_kinase_ATP_BS"/>
</dbReference>
<sequence length="1149" mass="119128">MDKYTVLRKIGTGAYGSAYLVCSKADPQRQFVLKKVQPHDATEREKQQAQNEVKLLARLHHPFVLSYVDHFTYKNTLCIITDYCENGDLYQFLQATKQQQGHAQLPEAQVLGWFAQMLLALQHVHSQDVLHRDLKTQNIFLTKEGYIKLGDFGIARSLRSSAGMASTLIGTPYYMSPAIMQNLPYDYKSDMWSAGCVLFELLTGRQAFDAPDMPGLVSMIMAGAHQPMPAHMPAELQALVRQLLSSSPSQRPSCEDLLALPLLQPAVAAARDLVASKQALALAAQSAPVLSPRPAIAKSSNSKHLAAAAGPSASSDRTAAAAAAAAPPVSGRRSSRTSSRALSPSHSFHSHAAPAAAPLLVSPRPQPAAAAAAADGDALDAQLQAARERLRVIEAQREAVREQVLRYQVDFVQQQATVLDGGEPGALQQQQQQPRRLSHQQLPVLQPLVQLQQQQQPAGLIDSSYPHMPPLAQHRQGHGSFTHSSSSDGSKSEFAAAALQRRTVSQSQIMLNGNGGTGSSSAAALATAASAAGTAMPAEGGLVSRRSSAHISPRGSVPHASWAVSAPNSSRDLKPAVAAGLATSSSTSTNMPGQLPPIRPGAESASAFAVIEKLLRSDSGTASSSSAQPSLAQLSSKVGSSFRGSQAHAGAGVEAGNSSSMHRISSTDCAAAVAGSIGHNSVVLTAPASAAHSARSSNRHSHLESACSADQLPSIVAHGTAALAALSMGTGCNGALDQQQPILMHRSSSHGPSRRSLFNFEDTARVDGVAAAGRVGDYSCSAASVQALGYDGSSDGFGCGSEGSSNGSSYSSGDGSASSSLHADSVKARQEERKAEGLTRRAAELEQARRLYQLERAAAEMRASSMFDGATACIVPGVGALGAQHSQPAVKRAGALEGGGAAVASSDMWSKPHPSAAARSSKQRLQCMNFMSSVSTACKLMSWSALPQMLGPFQTRSCAVAAAAAAVVMQWSKPHPSAAARSSKQLQQQLGSVASSSGSCSASKPPIAGRRSSRHLLGSGCSSASPPAAAAADGLIAANTALPRGHIAQFVATASAPGLIAAKWGLADRQQQQQQQQQQLSGLGIAVPGGELSTGHDSDCEEAEIDRQLAALAALRQANRRAPAAAAVTGSISAKSIAAAGLRTALLWQ</sequence>
<dbReference type="GO" id="GO:0004674">
    <property type="term" value="F:protein serine/threonine kinase activity"/>
    <property type="evidence" value="ECO:0007669"/>
    <property type="project" value="UniProtKB-KW"/>
</dbReference>
<evidence type="ECO:0000256" key="4">
    <source>
        <dbReference type="ARBA" id="ARBA00022679"/>
    </source>
</evidence>
<dbReference type="EMBL" id="FNXT01001016">
    <property type="protein sequence ID" value="SZX70855.1"/>
    <property type="molecule type" value="Genomic_DNA"/>
</dbReference>
<evidence type="ECO:0000256" key="11">
    <source>
        <dbReference type="SAM" id="Coils"/>
    </source>
</evidence>
<feature type="compositionally biased region" description="Low complexity" evidence="12">
    <location>
        <begin position="802"/>
        <end position="820"/>
    </location>
</feature>
<feature type="region of interest" description="Disordered" evidence="12">
    <location>
        <begin position="801"/>
        <end position="841"/>
    </location>
</feature>
<dbReference type="PANTHER" id="PTHR44899">
    <property type="entry name" value="CAMK FAMILY PROTEIN KINASE"/>
    <property type="match status" value="1"/>
</dbReference>
<dbReference type="GO" id="GO:0005524">
    <property type="term" value="F:ATP binding"/>
    <property type="evidence" value="ECO:0007669"/>
    <property type="project" value="UniProtKB-UniRule"/>
</dbReference>
<dbReference type="InterPro" id="IPR051131">
    <property type="entry name" value="NEK_Ser/Thr_kinase_NIMA"/>
</dbReference>
<evidence type="ECO:0000256" key="3">
    <source>
        <dbReference type="ARBA" id="ARBA00022527"/>
    </source>
</evidence>
<evidence type="ECO:0000256" key="5">
    <source>
        <dbReference type="ARBA" id="ARBA00022741"/>
    </source>
</evidence>
<dbReference type="FunFam" id="3.30.200.20:FF:000097">
    <property type="entry name" value="Probable serine/threonine-protein kinase nek1"/>
    <property type="match status" value="1"/>
</dbReference>
<gene>
    <name evidence="14" type="ORF">BQ4739_LOCUS11020</name>
</gene>
<feature type="binding site" evidence="10">
    <location>
        <position position="34"/>
    </location>
    <ligand>
        <name>ATP</name>
        <dbReference type="ChEBI" id="CHEBI:30616"/>
    </ligand>
</feature>
<keyword evidence="6" id="KW-0418">Kinase</keyword>
<feature type="compositionally biased region" description="Low complexity" evidence="12">
    <location>
        <begin position="480"/>
        <end position="489"/>
    </location>
</feature>
<feature type="region of interest" description="Disordered" evidence="12">
    <location>
        <begin position="1072"/>
        <end position="1098"/>
    </location>
</feature>
<dbReference type="CDD" id="cd08215">
    <property type="entry name" value="STKc_Nek"/>
    <property type="match status" value="1"/>
</dbReference>
<evidence type="ECO:0000256" key="8">
    <source>
        <dbReference type="ARBA" id="ARBA00047899"/>
    </source>
</evidence>
<dbReference type="SUPFAM" id="SSF56112">
    <property type="entry name" value="Protein kinase-like (PK-like)"/>
    <property type="match status" value="1"/>
</dbReference>
<reference evidence="14 15" key="1">
    <citation type="submission" date="2016-10" db="EMBL/GenBank/DDBJ databases">
        <authorList>
            <person name="Cai Z."/>
        </authorList>
    </citation>
    <scope>NUCLEOTIDE SEQUENCE [LARGE SCALE GENOMIC DNA]</scope>
</reference>
<feature type="compositionally biased region" description="Basic and acidic residues" evidence="12">
    <location>
        <begin position="824"/>
        <end position="841"/>
    </location>
</feature>
<dbReference type="PROSITE" id="PS00108">
    <property type="entry name" value="PROTEIN_KINASE_ST"/>
    <property type="match status" value="1"/>
</dbReference>
<evidence type="ECO:0000256" key="7">
    <source>
        <dbReference type="ARBA" id="ARBA00022840"/>
    </source>
</evidence>